<evidence type="ECO:0000313" key="2">
    <source>
        <dbReference type="EMBL" id="MFC0222698.1"/>
    </source>
</evidence>
<reference evidence="2 3" key="1">
    <citation type="submission" date="2024-09" db="EMBL/GenBank/DDBJ databases">
        <authorList>
            <person name="Sun Q."/>
            <person name="Mori K."/>
        </authorList>
    </citation>
    <scope>NUCLEOTIDE SEQUENCE [LARGE SCALE GENOMIC DNA]</scope>
    <source>
        <strain evidence="2 3">CCM 8654</strain>
    </source>
</reference>
<protein>
    <submittedName>
        <fullName evidence="2">Uncharacterized protein</fullName>
    </submittedName>
</protein>
<accession>A0ABV6E1A4</accession>
<proteinExistence type="predicted"/>
<gene>
    <name evidence="2" type="ORF">ACFFJG_09405</name>
</gene>
<sequence>MLTPVPVTFARSRTKAATLLLGCVAFVVVSVFLMTTGPLGLVVGAVGVLTFGVFGVL</sequence>
<feature type="transmembrane region" description="Helical" evidence="1">
    <location>
        <begin position="16"/>
        <end position="33"/>
    </location>
</feature>
<dbReference type="EMBL" id="JBHLXH010000001">
    <property type="protein sequence ID" value="MFC0222698.1"/>
    <property type="molecule type" value="Genomic_DNA"/>
</dbReference>
<keyword evidence="1" id="KW-0472">Membrane</keyword>
<name>A0ABV6E1A4_9ACTN</name>
<keyword evidence="1" id="KW-0812">Transmembrane</keyword>
<evidence type="ECO:0000256" key="1">
    <source>
        <dbReference type="SAM" id="Phobius"/>
    </source>
</evidence>
<keyword evidence="1" id="KW-1133">Transmembrane helix</keyword>
<dbReference type="Proteomes" id="UP001589698">
    <property type="component" value="Unassembled WGS sequence"/>
</dbReference>
<comment type="caution">
    <text evidence="2">The sequence shown here is derived from an EMBL/GenBank/DDBJ whole genome shotgun (WGS) entry which is preliminary data.</text>
</comment>
<keyword evidence="3" id="KW-1185">Reference proteome</keyword>
<evidence type="ECO:0000313" key="3">
    <source>
        <dbReference type="Proteomes" id="UP001589698"/>
    </source>
</evidence>
<organism evidence="2 3">
    <name type="scientific">Nocardioides zeicaulis</name>
    <dbReference type="NCBI Taxonomy" id="1776857"/>
    <lineage>
        <taxon>Bacteria</taxon>
        <taxon>Bacillati</taxon>
        <taxon>Actinomycetota</taxon>
        <taxon>Actinomycetes</taxon>
        <taxon>Propionibacteriales</taxon>
        <taxon>Nocardioidaceae</taxon>
        <taxon>Nocardioides</taxon>
    </lineage>
</organism>
<dbReference type="RefSeq" id="WP_378518359.1">
    <property type="nucleotide sequence ID" value="NZ_CBCSDI010000078.1"/>
</dbReference>